<dbReference type="eggNOG" id="COG1414">
    <property type="taxonomic scope" value="Bacteria"/>
</dbReference>
<keyword evidence="2" id="KW-0238">DNA-binding</keyword>
<dbReference type="AlphaFoldDB" id="E8LLZ0"/>
<keyword evidence="1" id="KW-0805">Transcription regulation</keyword>
<feature type="domain" description="HTH iclR-type" evidence="6">
    <location>
        <begin position="10"/>
        <end position="72"/>
    </location>
</feature>
<evidence type="ECO:0000259" key="7">
    <source>
        <dbReference type="PROSITE" id="PS51078"/>
    </source>
</evidence>
<dbReference type="PROSITE" id="PS51077">
    <property type="entry name" value="HTH_ICLR"/>
    <property type="match status" value="1"/>
</dbReference>
<accession>E8LLZ0</accession>
<dbReference type="Gene3D" id="1.10.10.10">
    <property type="entry name" value="Winged helix-like DNA-binding domain superfamily/Winged helix DNA-binding domain"/>
    <property type="match status" value="1"/>
</dbReference>
<reference evidence="8 9" key="1">
    <citation type="submission" date="2011-01" db="EMBL/GenBank/DDBJ databases">
        <authorList>
            <person name="Weinstock G."/>
            <person name="Sodergren E."/>
            <person name="Clifton S."/>
            <person name="Fulton L."/>
            <person name="Fulton B."/>
            <person name="Courtney L."/>
            <person name="Fronick C."/>
            <person name="Harrison M."/>
            <person name="Strong C."/>
            <person name="Farmer C."/>
            <person name="Delahaunty K."/>
            <person name="Markovic C."/>
            <person name="Hall O."/>
            <person name="Minx P."/>
            <person name="Tomlinson C."/>
            <person name="Mitreva M."/>
            <person name="Hou S."/>
            <person name="Chen J."/>
            <person name="Wollam A."/>
            <person name="Pepin K.H."/>
            <person name="Johnson M."/>
            <person name="Bhonagiri V."/>
            <person name="Zhang X."/>
            <person name="Suruliraj S."/>
            <person name="Warren W."/>
            <person name="Chinwalla A."/>
            <person name="Mardis E.R."/>
            <person name="Wilson R.K."/>
        </authorList>
    </citation>
    <scope>NUCLEOTIDE SEQUENCE [LARGE SCALE GENOMIC DNA]</scope>
    <source>
        <strain evidence="9">DSM 22608 / JCM 16073 / KCTC 15190 / YIT 12066</strain>
    </source>
</reference>
<proteinExistence type="predicted"/>
<dbReference type="InterPro" id="IPR029016">
    <property type="entry name" value="GAF-like_dom_sf"/>
</dbReference>
<dbReference type="Gene3D" id="3.30.450.40">
    <property type="match status" value="1"/>
</dbReference>
<evidence type="ECO:0000256" key="4">
    <source>
        <dbReference type="ARBA" id="ARBA00040379"/>
    </source>
</evidence>
<dbReference type="SUPFAM" id="SSF55781">
    <property type="entry name" value="GAF domain-like"/>
    <property type="match status" value="1"/>
</dbReference>
<dbReference type="Pfam" id="PF01614">
    <property type="entry name" value="IclR_C"/>
    <property type="match status" value="1"/>
</dbReference>
<name>E8LLZ0_SUCHY</name>
<dbReference type="HOGENOM" id="CLU_062618_5_5_6"/>
<evidence type="ECO:0000313" key="9">
    <source>
        <dbReference type="Proteomes" id="UP000018458"/>
    </source>
</evidence>
<evidence type="ECO:0000313" key="8">
    <source>
        <dbReference type="EMBL" id="EFY06440.1"/>
    </source>
</evidence>
<dbReference type="InterPro" id="IPR036388">
    <property type="entry name" value="WH-like_DNA-bd_sf"/>
</dbReference>
<dbReference type="InterPro" id="IPR014757">
    <property type="entry name" value="Tscrpt_reg_IclR_C"/>
</dbReference>
<dbReference type="EMBL" id="AEVO01000118">
    <property type="protein sequence ID" value="EFY06440.1"/>
    <property type="molecule type" value="Genomic_DNA"/>
</dbReference>
<dbReference type="STRING" id="762983.HMPREF9444_01763"/>
<dbReference type="InterPro" id="IPR036390">
    <property type="entry name" value="WH_DNA-bd_sf"/>
</dbReference>
<dbReference type="GO" id="GO:0003677">
    <property type="term" value="F:DNA binding"/>
    <property type="evidence" value="ECO:0007669"/>
    <property type="project" value="UniProtKB-KW"/>
</dbReference>
<dbReference type="PANTHER" id="PTHR30136:SF24">
    <property type="entry name" value="HTH-TYPE TRANSCRIPTIONAL REPRESSOR ALLR"/>
    <property type="match status" value="1"/>
</dbReference>
<protein>
    <recommendedName>
        <fullName evidence="4">HTH-type transcriptional repressor AllR</fullName>
    </recommendedName>
    <alternativeName>
        <fullName evidence="5">Negative regulator of allantoin and glyoxylate utilization operons</fullName>
    </alternativeName>
</protein>
<keyword evidence="3" id="KW-0804">Transcription</keyword>
<comment type="caution">
    <text evidence="8">The sequence shown here is derived from an EMBL/GenBank/DDBJ whole genome shotgun (WGS) entry which is preliminary data.</text>
</comment>
<dbReference type="InterPro" id="IPR005471">
    <property type="entry name" value="Tscrpt_reg_IclR_N"/>
</dbReference>
<keyword evidence="9" id="KW-1185">Reference proteome</keyword>
<dbReference type="GO" id="GO:0003700">
    <property type="term" value="F:DNA-binding transcription factor activity"/>
    <property type="evidence" value="ECO:0007669"/>
    <property type="project" value="TreeGrafter"/>
</dbReference>
<dbReference type="InterPro" id="IPR050707">
    <property type="entry name" value="HTH_MetabolicPath_Reg"/>
</dbReference>
<dbReference type="PROSITE" id="PS51078">
    <property type="entry name" value="ICLR_ED"/>
    <property type="match status" value="1"/>
</dbReference>
<dbReference type="GO" id="GO:0045892">
    <property type="term" value="P:negative regulation of DNA-templated transcription"/>
    <property type="evidence" value="ECO:0007669"/>
    <property type="project" value="TreeGrafter"/>
</dbReference>
<dbReference type="SMART" id="SM00346">
    <property type="entry name" value="HTH_ICLR"/>
    <property type="match status" value="1"/>
</dbReference>
<dbReference type="SUPFAM" id="SSF46785">
    <property type="entry name" value="Winged helix' DNA-binding domain"/>
    <property type="match status" value="1"/>
</dbReference>
<evidence type="ECO:0000256" key="3">
    <source>
        <dbReference type="ARBA" id="ARBA00023163"/>
    </source>
</evidence>
<gene>
    <name evidence="8" type="ORF">HMPREF9444_01763</name>
</gene>
<dbReference type="PANTHER" id="PTHR30136">
    <property type="entry name" value="HELIX-TURN-HELIX TRANSCRIPTIONAL REGULATOR, ICLR FAMILY"/>
    <property type="match status" value="1"/>
</dbReference>
<evidence type="ECO:0000259" key="6">
    <source>
        <dbReference type="PROSITE" id="PS51077"/>
    </source>
</evidence>
<feature type="domain" description="IclR-ED" evidence="7">
    <location>
        <begin position="73"/>
        <end position="253"/>
    </location>
</feature>
<evidence type="ECO:0000256" key="1">
    <source>
        <dbReference type="ARBA" id="ARBA00023015"/>
    </source>
</evidence>
<evidence type="ECO:0000256" key="2">
    <source>
        <dbReference type="ARBA" id="ARBA00023125"/>
    </source>
</evidence>
<dbReference type="Proteomes" id="UP000018458">
    <property type="component" value="Unassembled WGS sequence"/>
</dbReference>
<sequence>MLYKELEMLQKSLVKALQIIDCLCGDKEDFGISEISKELNLNKSNVYDIMTTFEHFGYVKKDPKSRRYSLSIRFLEIAHKVSAQFTCQAKARDVINKISDEIGEVVYFGIPNGDKVMYLEGAFPHQSVSAKPVIGMTAPLTCTGIGKALLANYSEEDAAKVLSKPLIAYTDNTITDPVLLKEELRRIKQRGYSIDNMEHEFGIKCVAVPVFNLSNHLEGALSITGPSLRFPDEVVLKYAQILKNAANVIGGRV</sequence>
<evidence type="ECO:0000256" key="5">
    <source>
        <dbReference type="ARBA" id="ARBA00042627"/>
    </source>
</evidence>
<organism evidence="8 9">
    <name type="scientific">Succinatimonas hippei (strain DSM 22608 / JCM 16073 / KCTC 15190 / YIT 12066)</name>
    <dbReference type="NCBI Taxonomy" id="762983"/>
    <lineage>
        <taxon>Bacteria</taxon>
        <taxon>Pseudomonadati</taxon>
        <taxon>Pseudomonadota</taxon>
        <taxon>Gammaproteobacteria</taxon>
        <taxon>Aeromonadales</taxon>
        <taxon>Succinivibrionaceae</taxon>
        <taxon>Succinatimonas</taxon>
    </lineage>
</organism>
<dbReference type="Pfam" id="PF09339">
    <property type="entry name" value="HTH_IclR"/>
    <property type="match status" value="1"/>
</dbReference>